<evidence type="ECO:0000256" key="5">
    <source>
        <dbReference type="ARBA" id="ARBA00022840"/>
    </source>
</evidence>
<dbReference type="SUPFAM" id="SSF56112">
    <property type="entry name" value="Protein kinase-like (PK-like)"/>
    <property type="match status" value="1"/>
</dbReference>
<dbReference type="Gene3D" id="1.10.510.10">
    <property type="entry name" value="Transferase(Phosphotransferase) domain 1"/>
    <property type="match status" value="1"/>
</dbReference>
<evidence type="ECO:0000259" key="9">
    <source>
        <dbReference type="PROSITE" id="PS50011"/>
    </source>
</evidence>
<dbReference type="RefSeq" id="XP_003037201.1">
    <property type="nucleotide sequence ID" value="XM_003037155.1"/>
</dbReference>
<evidence type="ECO:0000256" key="2">
    <source>
        <dbReference type="ARBA" id="ARBA00022679"/>
    </source>
</evidence>
<sequence length="404" mass="45117">MRKETWAPRPPPEMINERLEEFFPEHDLDKPVIEAVSGGSSPTAEITAAPIPQAPAPPMVSDHRRKNKKSIRKVVEEGNRRVSDAIQRKRSTKLWGSRLEEVTSSQARISLQPPLPESPSGAATFKWVRGELIGRGTYGRVYLALNATTGEMIAVKQVEIPQTASDKNDSRQVTVVQALKSESETLKDLDHPHIVQYLGFEETPTNLSIFLEYVPGGSIGSCLLKHGKFDEDVTKSFTGQILSGLEYLHSKGILHRDLKADNILVETTGICKISDFGISKRTDNDQAAMTAMQGTVFWMAPEVINTQKKGYNFKVDIWSVGCVVLEMWAGSRPWLGDEAVAVMFKLYQSKQPPPVPDDVHLSELADDFRRKCFAINPDDRPPASELRRHPYLTLPPGWVFNGFK</sequence>
<evidence type="ECO:0000256" key="1">
    <source>
        <dbReference type="ARBA" id="ARBA00006529"/>
    </source>
</evidence>
<accession>D8PP68</accession>
<dbReference type="OMA" id="DEDGWAM"/>
<dbReference type="PANTHER" id="PTHR48016">
    <property type="entry name" value="MAP KINASE KINASE KINASE SSK2-RELATED-RELATED"/>
    <property type="match status" value="1"/>
</dbReference>
<dbReference type="Proteomes" id="UP000007431">
    <property type="component" value="Unassembled WGS sequence"/>
</dbReference>
<dbReference type="GO" id="GO:0005524">
    <property type="term" value="F:ATP binding"/>
    <property type="evidence" value="ECO:0007669"/>
    <property type="project" value="UniProtKB-UniRule"/>
</dbReference>
<feature type="domain" description="Protein kinase" evidence="9">
    <location>
        <begin position="127"/>
        <end position="392"/>
    </location>
</feature>
<dbReference type="InterPro" id="IPR017441">
    <property type="entry name" value="Protein_kinase_ATP_BS"/>
</dbReference>
<keyword evidence="7" id="KW-0723">Serine/threonine-protein kinase</keyword>
<name>D8PP68_SCHCM</name>
<dbReference type="HOGENOM" id="CLU_000288_63_23_1"/>
<protein>
    <recommendedName>
        <fullName evidence="9">Protein kinase domain-containing protein</fullName>
    </recommendedName>
</protein>
<dbReference type="GeneID" id="9584833"/>
<evidence type="ECO:0000313" key="11">
    <source>
        <dbReference type="Proteomes" id="UP000007431"/>
    </source>
</evidence>
<feature type="compositionally biased region" description="Low complexity" evidence="8">
    <location>
        <begin position="42"/>
        <end position="51"/>
    </location>
</feature>
<dbReference type="KEGG" id="scm:SCHCO_02488103"/>
<keyword evidence="3 6" id="KW-0547">Nucleotide-binding</keyword>
<comment type="similarity">
    <text evidence="1">Belongs to the protein kinase superfamily. STE Ser/Thr protein kinase family. MAP kinase kinase kinase subfamily.</text>
</comment>
<evidence type="ECO:0000256" key="8">
    <source>
        <dbReference type="SAM" id="MobiDB-lite"/>
    </source>
</evidence>
<dbReference type="FunFam" id="1.10.510.10:FF:000182">
    <property type="entry name" value="MAP kinase kinase kinase mkh1"/>
    <property type="match status" value="1"/>
</dbReference>
<dbReference type="Pfam" id="PF00069">
    <property type="entry name" value="Pkinase"/>
    <property type="match status" value="1"/>
</dbReference>
<dbReference type="InterPro" id="IPR011009">
    <property type="entry name" value="Kinase-like_dom_sf"/>
</dbReference>
<dbReference type="STRING" id="578458.D8PP68"/>
<dbReference type="PANTHER" id="PTHR48016:SF48">
    <property type="entry name" value="SERINE_THREONINE-PROTEIN KINASE BCK1_SLK1_SSP31"/>
    <property type="match status" value="1"/>
</dbReference>
<dbReference type="OrthoDB" id="266718at2759"/>
<dbReference type="SMART" id="SM00220">
    <property type="entry name" value="S_TKc"/>
    <property type="match status" value="1"/>
</dbReference>
<dbReference type="InterPro" id="IPR000719">
    <property type="entry name" value="Prot_kinase_dom"/>
</dbReference>
<feature type="region of interest" description="Disordered" evidence="8">
    <location>
        <begin position="33"/>
        <end position="69"/>
    </location>
</feature>
<proteinExistence type="inferred from homology"/>
<dbReference type="InParanoid" id="D8PP68"/>
<dbReference type="InterPro" id="IPR008271">
    <property type="entry name" value="Ser/Thr_kinase_AS"/>
</dbReference>
<dbReference type="VEuPathDB" id="FungiDB:SCHCODRAFT_02488103"/>
<feature type="binding site" evidence="6">
    <location>
        <position position="156"/>
    </location>
    <ligand>
        <name>ATP</name>
        <dbReference type="ChEBI" id="CHEBI:30616"/>
    </ligand>
</feature>
<gene>
    <name evidence="10" type="ORF">SCHCODRAFT_72981</name>
</gene>
<dbReference type="EMBL" id="GL377302">
    <property type="protein sequence ID" value="EFJ02299.1"/>
    <property type="molecule type" value="Genomic_DNA"/>
</dbReference>
<evidence type="ECO:0000256" key="7">
    <source>
        <dbReference type="RuleBase" id="RU000304"/>
    </source>
</evidence>
<dbReference type="PROSITE" id="PS00108">
    <property type="entry name" value="PROTEIN_KINASE_ST"/>
    <property type="match status" value="1"/>
</dbReference>
<dbReference type="GO" id="GO:0004709">
    <property type="term" value="F:MAP kinase kinase kinase activity"/>
    <property type="evidence" value="ECO:0007669"/>
    <property type="project" value="UniProtKB-ARBA"/>
</dbReference>
<dbReference type="CDD" id="cd06629">
    <property type="entry name" value="STKc_Bck1_like"/>
    <property type="match status" value="1"/>
</dbReference>
<evidence type="ECO:0000313" key="10">
    <source>
        <dbReference type="EMBL" id="EFJ02299.1"/>
    </source>
</evidence>
<organism evidence="11">
    <name type="scientific">Schizophyllum commune (strain H4-8 / FGSC 9210)</name>
    <name type="common">Split gill fungus</name>
    <dbReference type="NCBI Taxonomy" id="578458"/>
    <lineage>
        <taxon>Eukaryota</taxon>
        <taxon>Fungi</taxon>
        <taxon>Dikarya</taxon>
        <taxon>Basidiomycota</taxon>
        <taxon>Agaricomycotina</taxon>
        <taxon>Agaricomycetes</taxon>
        <taxon>Agaricomycetidae</taxon>
        <taxon>Agaricales</taxon>
        <taxon>Schizophyllaceae</taxon>
        <taxon>Schizophyllum</taxon>
    </lineage>
</organism>
<dbReference type="AlphaFoldDB" id="D8PP68"/>
<keyword evidence="4" id="KW-0418">Kinase</keyword>
<dbReference type="GO" id="GO:0000196">
    <property type="term" value="P:cell integrity MAPK cascade"/>
    <property type="evidence" value="ECO:0007669"/>
    <property type="project" value="UniProtKB-ARBA"/>
</dbReference>
<evidence type="ECO:0000256" key="3">
    <source>
        <dbReference type="ARBA" id="ARBA00022741"/>
    </source>
</evidence>
<keyword evidence="11" id="KW-1185">Reference proteome</keyword>
<dbReference type="InterPro" id="IPR050538">
    <property type="entry name" value="MAP_kinase_kinase_kinase"/>
</dbReference>
<dbReference type="FunCoup" id="D8PP68">
    <property type="interactions" value="76"/>
</dbReference>
<dbReference type="eggNOG" id="KOG0198">
    <property type="taxonomic scope" value="Eukaryota"/>
</dbReference>
<keyword evidence="5 6" id="KW-0067">ATP-binding</keyword>
<dbReference type="PROSITE" id="PS00107">
    <property type="entry name" value="PROTEIN_KINASE_ATP"/>
    <property type="match status" value="1"/>
</dbReference>
<evidence type="ECO:0000256" key="4">
    <source>
        <dbReference type="ARBA" id="ARBA00022777"/>
    </source>
</evidence>
<dbReference type="FunFam" id="3.30.200.20:FF:000387">
    <property type="entry name" value="Serine/threonine-protein kinase STE11"/>
    <property type="match status" value="1"/>
</dbReference>
<evidence type="ECO:0000256" key="6">
    <source>
        <dbReference type="PROSITE-ProRule" id="PRU10141"/>
    </source>
</evidence>
<reference evidence="10 11" key="1">
    <citation type="journal article" date="2010" name="Nat. Biotechnol.">
        <title>Genome sequence of the model mushroom Schizophyllum commune.</title>
        <authorList>
            <person name="Ohm R.A."/>
            <person name="de Jong J.F."/>
            <person name="Lugones L.G."/>
            <person name="Aerts A."/>
            <person name="Kothe E."/>
            <person name="Stajich J.E."/>
            <person name="de Vries R.P."/>
            <person name="Record E."/>
            <person name="Levasseur A."/>
            <person name="Baker S.E."/>
            <person name="Bartholomew K.A."/>
            <person name="Coutinho P.M."/>
            <person name="Erdmann S."/>
            <person name="Fowler T.J."/>
            <person name="Gathman A.C."/>
            <person name="Lombard V."/>
            <person name="Henrissat B."/>
            <person name="Knabe N."/>
            <person name="Kuees U."/>
            <person name="Lilly W.W."/>
            <person name="Lindquist E."/>
            <person name="Lucas S."/>
            <person name="Magnuson J.K."/>
            <person name="Piumi F."/>
            <person name="Raudaskoski M."/>
            <person name="Salamov A."/>
            <person name="Schmutz J."/>
            <person name="Schwarze F.W.M.R."/>
            <person name="vanKuyk P.A."/>
            <person name="Horton J.S."/>
            <person name="Grigoriev I.V."/>
            <person name="Woesten H.A.B."/>
        </authorList>
    </citation>
    <scope>NUCLEOTIDE SEQUENCE [LARGE SCALE GENOMIC DNA]</scope>
    <source>
        <strain evidence="11">H4-8 / FGSC 9210</strain>
    </source>
</reference>
<keyword evidence="2" id="KW-0808">Transferase</keyword>
<dbReference type="PROSITE" id="PS50011">
    <property type="entry name" value="PROTEIN_KINASE_DOM"/>
    <property type="match status" value="1"/>
</dbReference>